<organism evidence="2 3">
    <name type="scientific">Hevea brasiliensis</name>
    <name type="common">Para rubber tree</name>
    <name type="synonym">Siphonia brasiliensis</name>
    <dbReference type="NCBI Taxonomy" id="3981"/>
    <lineage>
        <taxon>Eukaryota</taxon>
        <taxon>Viridiplantae</taxon>
        <taxon>Streptophyta</taxon>
        <taxon>Embryophyta</taxon>
        <taxon>Tracheophyta</taxon>
        <taxon>Spermatophyta</taxon>
        <taxon>Magnoliopsida</taxon>
        <taxon>eudicotyledons</taxon>
        <taxon>Gunneridae</taxon>
        <taxon>Pentapetalae</taxon>
        <taxon>rosids</taxon>
        <taxon>fabids</taxon>
        <taxon>Malpighiales</taxon>
        <taxon>Euphorbiaceae</taxon>
        <taxon>Crotonoideae</taxon>
        <taxon>Micrandreae</taxon>
        <taxon>Hevea</taxon>
    </lineage>
</organism>
<dbReference type="Proteomes" id="UP000467840">
    <property type="component" value="Chromosome 7"/>
</dbReference>
<feature type="compositionally biased region" description="Low complexity" evidence="1">
    <location>
        <begin position="44"/>
        <end position="59"/>
    </location>
</feature>
<feature type="compositionally biased region" description="Polar residues" evidence="1">
    <location>
        <begin position="11"/>
        <end position="22"/>
    </location>
</feature>
<dbReference type="InterPro" id="IPR032567">
    <property type="entry name" value="RTL1-rel"/>
</dbReference>
<evidence type="ECO:0000313" key="3">
    <source>
        <dbReference type="Proteomes" id="UP000467840"/>
    </source>
</evidence>
<evidence type="ECO:0000313" key="2">
    <source>
        <dbReference type="EMBL" id="KAF2295645.1"/>
    </source>
</evidence>
<dbReference type="InterPro" id="IPR043502">
    <property type="entry name" value="DNA/RNA_pol_sf"/>
</dbReference>
<comment type="caution">
    <text evidence="2">The sequence shown here is derived from an EMBL/GenBank/DDBJ whole genome shotgun (WGS) entry which is preliminary data.</text>
</comment>
<dbReference type="Gene3D" id="2.40.70.10">
    <property type="entry name" value="Acid Proteases"/>
    <property type="match status" value="1"/>
</dbReference>
<name>A0A6A6L5C8_HEVBR</name>
<keyword evidence="3" id="KW-1185">Reference proteome</keyword>
<dbReference type="SUPFAM" id="SSF50630">
    <property type="entry name" value="Acid proteases"/>
    <property type="match status" value="1"/>
</dbReference>
<dbReference type="PANTHER" id="PTHR15503:SF22">
    <property type="entry name" value="TRANSPOSON TY3-I GAG POLYPROTEIN"/>
    <property type="match status" value="1"/>
</dbReference>
<dbReference type="Gene3D" id="3.10.10.10">
    <property type="entry name" value="HIV Type 1 Reverse Transcriptase, subunit A, domain 1"/>
    <property type="match status" value="1"/>
</dbReference>
<accession>A0A6A6L5C8</accession>
<evidence type="ECO:0000256" key="1">
    <source>
        <dbReference type="SAM" id="MobiDB-lite"/>
    </source>
</evidence>
<dbReference type="EMBL" id="JAAGAX010000013">
    <property type="protein sequence ID" value="KAF2295645.1"/>
    <property type="molecule type" value="Genomic_DNA"/>
</dbReference>
<proteinExistence type="predicted"/>
<reference evidence="2 3" key="1">
    <citation type="journal article" date="2020" name="Mol. Plant">
        <title>The Chromosome-Based Rubber Tree Genome Provides New Insights into Spurge Genome Evolution and Rubber Biosynthesis.</title>
        <authorList>
            <person name="Liu J."/>
            <person name="Shi C."/>
            <person name="Shi C.C."/>
            <person name="Li W."/>
            <person name="Zhang Q.J."/>
            <person name="Zhang Y."/>
            <person name="Li K."/>
            <person name="Lu H.F."/>
            <person name="Shi C."/>
            <person name="Zhu S.T."/>
            <person name="Xiao Z.Y."/>
            <person name="Nan H."/>
            <person name="Yue Y."/>
            <person name="Zhu X.G."/>
            <person name="Wu Y."/>
            <person name="Hong X.N."/>
            <person name="Fan G.Y."/>
            <person name="Tong Y."/>
            <person name="Zhang D."/>
            <person name="Mao C.L."/>
            <person name="Liu Y.L."/>
            <person name="Hao S.J."/>
            <person name="Liu W.Q."/>
            <person name="Lv M.Q."/>
            <person name="Zhang H.B."/>
            <person name="Liu Y."/>
            <person name="Hu-Tang G.R."/>
            <person name="Wang J.P."/>
            <person name="Wang J.H."/>
            <person name="Sun Y.H."/>
            <person name="Ni S.B."/>
            <person name="Chen W.B."/>
            <person name="Zhang X.C."/>
            <person name="Jiao Y.N."/>
            <person name="Eichler E.E."/>
            <person name="Li G.H."/>
            <person name="Liu X."/>
            <person name="Gao L.Z."/>
        </authorList>
    </citation>
    <scope>NUCLEOTIDE SEQUENCE [LARGE SCALE GENOMIC DNA]</scope>
    <source>
        <strain evidence="3">cv. GT1</strain>
        <tissue evidence="2">Leaf</tissue>
    </source>
</reference>
<feature type="region of interest" description="Disordered" evidence="1">
    <location>
        <begin position="1"/>
        <end position="62"/>
    </location>
</feature>
<dbReference type="SUPFAM" id="SSF56672">
    <property type="entry name" value="DNA/RNA polymerases"/>
    <property type="match status" value="1"/>
</dbReference>
<dbReference type="PANTHER" id="PTHR15503">
    <property type="entry name" value="LDOC1 RELATED"/>
    <property type="match status" value="1"/>
</dbReference>
<protein>
    <submittedName>
        <fullName evidence="2">Uncharacterized protein</fullName>
    </submittedName>
</protein>
<sequence>MGKQSYGASVVTKTQPISSVSKLQELPVQKFPDHNSSGLPKLAFPSTTMTPPRPSSTFSRNRDTRHYTHQEFLELRAKGLYYKCMQPFHPMHECPNKSLRALIIGDDEEKPQDPELGLSELDPPLIEVINEAYFNTMDLPFYSIGGISSPKTLKLQGRICGTDVTVLIDNGASHNFILGNLSSKLNLTIESTPSFGVRLGDGHRVQSMGVCRQLQLDLGNLEVKVDCYLFPLGGVDIILGVAWLETLGDIRINWATMQMSFYWKHEVITLSGNPSLTGSAVTVSQLHKILDVDYSVYLWQLSDVAATYEFEDEISPSQQNQLQLLLDQFQHVFGDIETLPPHRQHDHIISLVAGTTAVNVKPYRYSHFQKDEIEKLVREMLVAGIIRPSSSSFSSLVLLQLIRYLGRMGH</sequence>
<dbReference type="AlphaFoldDB" id="A0A6A6L5C8"/>
<dbReference type="Pfam" id="PF08284">
    <property type="entry name" value="RVP_2"/>
    <property type="match status" value="1"/>
</dbReference>
<dbReference type="InterPro" id="IPR021109">
    <property type="entry name" value="Peptidase_aspartic_dom_sf"/>
</dbReference>
<dbReference type="CDD" id="cd00303">
    <property type="entry name" value="retropepsin_like"/>
    <property type="match status" value="1"/>
</dbReference>
<gene>
    <name evidence="2" type="ORF">GH714_033405</name>
</gene>